<protein>
    <recommendedName>
        <fullName evidence="4 5">Eukaryotic translation initiation factor 3 subunit E</fullName>
        <shortName evidence="4">eIF3e</shortName>
    </recommendedName>
    <alternativeName>
        <fullName evidence="4">Eukaryotic translation initiation factor 3 subunit 6</fullName>
    </alternativeName>
</protein>
<comment type="subcellular location">
    <subcellularLocation>
        <location evidence="4 5">Cytoplasm</location>
    </subcellularLocation>
</comment>
<evidence type="ECO:0000256" key="3">
    <source>
        <dbReference type="ARBA" id="ARBA00022917"/>
    </source>
</evidence>
<comment type="function">
    <text evidence="4">Component of the eukaryotic translation initiation factor 3 (eIF-3) complex, which is involved in protein synthesis of a specialized repertoire of mRNAs and, together with other initiation factors, stimulates binding of mRNA and methionyl-tRNAi to the 40S ribosome. The eIF-3 complex specifically targets and initiates translation of a subset of mRNAs involved in cell proliferation.</text>
</comment>
<dbReference type="InterPro" id="IPR000717">
    <property type="entry name" value="PCI_dom"/>
</dbReference>
<organism evidence="7">
    <name type="scientific">Hemiselmis andersenii</name>
    <name type="common">Cryptophyte alga</name>
    <dbReference type="NCBI Taxonomy" id="464988"/>
    <lineage>
        <taxon>Eukaryota</taxon>
        <taxon>Cryptophyceae</taxon>
        <taxon>Cryptomonadales</taxon>
        <taxon>Hemiselmidaceae</taxon>
        <taxon>Hemiselmis</taxon>
    </lineage>
</organism>
<evidence type="ECO:0000256" key="1">
    <source>
        <dbReference type="ARBA" id="ARBA00022490"/>
    </source>
</evidence>
<dbReference type="InterPro" id="IPR019010">
    <property type="entry name" value="eIF3e_N"/>
</dbReference>
<dbReference type="EMBL" id="HBFX01008758">
    <property type="protein sequence ID" value="CAD8950737.1"/>
    <property type="molecule type" value="Transcribed_RNA"/>
</dbReference>
<dbReference type="SUPFAM" id="SSF46785">
    <property type="entry name" value="Winged helix' DNA-binding domain"/>
    <property type="match status" value="1"/>
</dbReference>
<dbReference type="EMBL" id="HBFK01037987">
    <property type="protein sequence ID" value="CAD8756513.1"/>
    <property type="molecule type" value="Transcribed_RNA"/>
</dbReference>
<accession>A0A6U2FUM0</accession>
<dbReference type="GO" id="GO:0001732">
    <property type="term" value="P:formation of cytoplasmic translation initiation complex"/>
    <property type="evidence" value="ECO:0007669"/>
    <property type="project" value="UniProtKB-UniRule"/>
</dbReference>
<evidence type="ECO:0000256" key="4">
    <source>
        <dbReference type="HAMAP-Rule" id="MF_03004"/>
    </source>
</evidence>
<dbReference type="SMART" id="SM00088">
    <property type="entry name" value="PINT"/>
    <property type="match status" value="1"/>
</dbReference>
<dbReference type="InterPro" id="IPR036390">
    <property type="entry name" value="WH_DNA-bd_sf"/>
</dbReference>
<evidence type="ECO:0000259" key="6">
    <source>
        <dbReference type="PROSITE" id="PS50250"/>
    </source>
</evidence>
<dbReference type="GO" id="GO:0033290">
    <property type="term" value="C:eukaryotic 48S preinitiation complex"/>
    <property type="evidence" value="ECO:0007669"/>
    <property type="project" value="UniProtKB-UniRule"/>
</dbReference>
<dbReference type="HAMAP" id="MF_03004">
    <property type="entry name" value="eIF3e"/>
    <property type="match status" value="1"/>
</dbReference>
<dbReference type="CDD" id="cd21378">
    <property type="entry name" value="eIF3E"/>
    <property type="match status" value="1"/>
</dbReference>
<dbReference type="GO" id="GO:0071540">
    <property type="term" value="C:eukaryotic translation initiation factor 3 complex, eIF3e"/>
    <property type="evidence" value="ECO:0007669"/>
    <property type="project" value="UniProtKB-UniRule"/>
</dbReference>
<evidence type="ECO:0000256" key="2">
    <source>
        <dbReference type="ARBA" id="ARBA00022540"/>
    </source>
</evidence>
<comment type="similarity">
    <text evidence="4 5">Belongs to the eIF-3 subunit E family.</text>
</comment>
<proteinExistence type="inferred from homology"/>
<dbReference type="SMART" id="SM01186">
    <property type="entry name" value="eIF3_N"/>
    <property type="match status" value="1"/>
</dbReference>
<dbReference type="Pfam" id="PF09440">
    <property type="entry name" value="eIF3_N"/>
    <property type="match status" value="1"/>
</dbReference>
<gene>
    <name evidence="8" type="ORF">HAND00432_LOCUS5258</name>
    <name evidence="7" type="ORF">HAND1043_LOCUS23022</name>
</gene>
<comment type="subunit">
    <text evidence="4 5">Component of the eukaryotic translation initiation factor 3 (eIF-3) complex.</text>
</comment>
<dbReference type="InterPro" id="IPR016650">
    <property type="entry name" value="eIF3e"/>
</dbReference>
<keyword evidence="3 4" id="KW-0648">Protein biosynthesis</keyword>
<dbReference type="AlphaFoldDB" id="A0A6U2FUM0"/>
<reference evidence="7" key="1">
    <citation type="submission" date="2021-01" db="EMBL/GenBank/DDBJ databases">
        <authorList>
            <person name="Corre E."/>
            <person name="Pelletier E."/>
            <person name="Niang G."/>
            <person name="Scheremetjew M."/>
            <person name="Finn R."/>
            <person name="Kale V."/>
            <person name="Holt S."/>
            <person name="Cochrane G."/>
            <person name="Meng A."/>
            <person name="Brown T."/>
            <person name="Cohen L."/>
        </authorList>
    </citation>
    <scope>NUCLEOTIDE SEQUENCE</scope>
    <source>
        <strain evidence="7">CCMP441</strain>
        <strain evidence="8">CCMP644</strain>
    </source>
</reference>
<dbReference type="PIRSF" id="PIRSF016255">
    <property type="entry name" value="eIF3e_su6"/>
    <property type="match status" value="1"/>
</dbReference>
<evidence type="ECO:0000256" key="5">
    <source>
        <dbReference type="PIRNR" id="PIRNR016255"/>
    </source>
</evidence>
<feature type="domain" description="PCI" evidence="6">
    <location>
        <begin position="241"/>
        <end position="414"/>
    </location>
</feature>
<dbReference type="GO" id="GO:0003743">
    <property type="term" value="F:translation initiation factor activity"/>
    <property type="evidence" value="ECO:0007669"/>
    <property type="project" value="UniProtKB-UniRule"/>
</dbReference>
<evidence type="ECO:0000313" key="7">
    <source>
        <dbReference type="EMBL" id="CAD8756513.1"/>
    </source>
</evidence>
<evidence type="ECO:0000313" key="8">
    <source>
        <dbReference type="EMBL" id="CAD8950737.1"/>
    </source>
</evidence>
<dbReference type="Pfam" id="PF01399">
    <property type="entry name" value="PCI"/>
    <property type="match status" value="1"/>
</dbReference>
<keyword evidence="1 4" id="KW-0963">Cytoplasm</keyword>
<dbReference type="PROSITE" id="PS50250">
    <property type="entry name" value="PCI"/>
    <property type="match status" value="1"/>
</dbReference>
<keyword evidence="2 4" id="KW-0396">Initiation factor</keyword>
<dbReference type="PANTHER" id="PTHR10317">
    <property type="entry name" value="EUKARYOTIC TRANSLATION INITIATION FACTOR 3 SUBUNIT E"/>
    <property type="match status" value="1"/>
</dbReference>
<dbReference type="GO" id="GO:0016282">
    <property type="term" value="C:eukaryotic 43S preinitiation complex"/>
    <property type="evidence" value="ECO:0007669"/>
    <property type="project" value="UniProtKB-UniRule"/>
</dbReference>
<name>A0A6U2FUM0_HEMAN</name>
<sequence length="457" mass="52666">MASDQTQYDLLTKISPYLDKHLLFPLLEHVQEQKVYKEEDVLRAQVELLSKTKLVDFAVDKYKLLHKTDTAPPEMVNRRKEVVAQIKEAKAECRPLLTLLEDPALAKPGSGDNKGYREMLVMMAEKSGITPEMTEGLFKYAKTLFECGNYGQVDKDSPMGAAEFLPIYRVLCKDPTGPNALSALWGKLAAEILLEKWDEAIDDFKKLRELIDTKIFANPLLQLEQRTWLIHWALFVYFKPELSTHPNGRSEIIDLFFSERYLQTIQTNCPHILRYLTTAVMTNTTRRNALKDLVRIIQQERSTYQDPITEFVECLLVNFDFDSAQEKLSQCDKLLEGDYFLGSLKDEFVSQARLFIFETYCRIHQCIDIRMLADKLNMKEDEAEVWIVNLVRNARLDAKIDSEKRHVIMGATKPSVHQQIYNKTMGLCFRSYVLGQNFQKHRAKYDVSADPTGEGGP</sequence>